<keyword evidence="5 7" id="KW-0472">Membrane</keyword>
<evidence type="ECO:0000256" key="6">
    <source>
        <dbReference type="ARBA" id="ARBA00023315"/>
    </source>
</evidence>
<evidence type="ECO:0000313" key="8">
    <source>
        <dbReference type="EMBL" id="MBL0686021.1"/>
    </source>
</evidence>
<dbReference type="InterPro" id="IPR004960">
    <property type="entry name" value="LipA_acyltrans"/>
</dbReference>
<dbReference type="Proteomes" id="UP000651057">
    <property type="component" value="Unassembled WGS sequence"/>
</dbReference>
<evidence type="ECO:0000256" key="5">
    <source>
        <dbReference type="ARBA" id="ARBA00023136"/>
    </source>
</evidence>
<evidence type="ECO:0000256" key="1">
    <source>
        <dbReference type="ARBA" id="ARBA00004533"/>
    </source>
</evidence>
<sequence>MQLLVYRLVYPILWIISKLPWRLFYIFSSGVYVFVYHILGYRKKAVTENLILIFPKKSEKEIIKIRKKFYKHMCDMFLEMVKTLSISEQELSKRFKILNPDVLQALESKNKSIMVLIAHYASYEWSIAVQFLGGFPIVGVYKKLRNKYFDQLVHKIRGRFDARLIAKHNTIREITRDNMEGKLCAYGLVTDQSPRLKNTTYWTDFMGITVPVYPGGEKIAKRMDMPVVYLKVEKVKRGYYEAEFITITDTPKDCEDYYITKKYLNLLESQIYNKPEYYLWTHKRWKYRNAEIPKSAIIN</sequence>
<dbReference type="EMBL" id="JAERQJ010000016">
    <property type="protein sequence ID" value="MBL0686021.1"/>
    <property type="molecule type" value="Genomic_DNA"/>
</dbReference>
<dbReference type="RefSeq" id="WP_201924542.1">
    <property type="nucleotide sequence ID" value="NZ_BAABAX010000028.1"/>
</dbReference>
<keyword evidence="7" id="KW-0812">Transmembrane</keyword>
<name>A0A937DDH1_9FLAO</name>
<evidence type="ECO:0000256" key="3">
    <source>
        <dbReference type="ARBA" id="ARBA00022519"/>
    </source>
</evidence>
<evidence type="ECO:0000256" key="7">
    <source>
        <dbReference type="SAM" id="Phobius"/>
    </source>
</evidence>
<gene>
    <name evidence="8" type="ORF">JJQ60_21015</name>
</gene>
<evidence type="ECO:0000256" key="4">
    <source>
        <dbReference type="ARBA" id="ARBA00022679"/>
    </source>
</evidence>
<keyword evidence="6 8" id="KW-0012">Acyltransferase</keyword>
<dbReference type="AlphaFoldDB" id="A0A937DDH1"/>
<dbReference type="GO" id="GO:0005886">
    <property type="term" value="C:plasma membrane"/>
    <property type="evidence" value="ECO:0007669"/>
    <property type="project" value="UniProtKB-SubCell"/>
</dbReference>
<dbReference type="GO" id="GO:0009247">
    <property type="term" value="P:glycolipid biosynthetic process"/>
    <property type="evidence" value="ECO:0007669"/>
    <property type="project" value="UniProtKB-ARBA"/>
</dbReference>
<evidence type="ECO:0000256" key="2">
    <source>
        <dbReference type="ARBA" id="ARBA00022475"/>
    </source>
</evidence>
<feature type="transmembrane region" description="Helical" evidence="7">
    <location>
        <begin position="20"/>
        <end position="39"/>
    </location>
</feature>
<keyword evidence="4" id="KW-0808">Transferase</keyword>
<comment type="caution">
    <text evidence="8">The sequence shown here is derived from an EMBL/GenBank/DDBJ whole genome shotgun (WGS) entry which is preliminary data.</text>
</comment>
<keyword evidence="9" id="KW-1185">Reference proteome</keyword>
<dbReference type="PANTHER" id="PTHR30606:SF10">
    <property type="entry name" value="PHOSPHATIDYLINOSITOL MANNOSIDE ACYLTRANSFERASE"/>
    <property type="match status" value="1"/>
</dbReference>
<comment type="subcellular location">
    <subcellularLocation>
        <location evidence="1">Cell inner membrane</location>
    </subcellularLocation>
</comment>
<dbReference type="PIRSF" id="PIRSF026649">
    <property type="entry name" value="MsbB"/>
    <property type="match status" value="1"/>
</dbReference>
<dbReference type="GO" id="GO:0016746">
    <property type="term" value="F:acyltransferase activity"/>
    <property type="evidence" value="ECO:0007669"/>
    <property type="project" value="UniProtKB-KW"/>
</dbReference>
<keyword evidence="7" id="KW-1133">Transmembrane helix</keyword>
<organism evidence="8 9">
    <name type="scientific">Aquimarina mytili</name>
    <dbReference type="NCBI Taxonomy" id="874423"/>
    <lineage>
        <taxon>Bacteria</taxon>
        <taxon>Pseudomonadati</taxon>
        <taxon>Bacteroidota</taxon>
        <taxon>Flavobacteriia</taxon>
        <taxon>Flavobacteriales</taxon>
        <taxon>Flavobacteriaceae</taxon>
        <taxon>Aquimarina</taxon>
    </lineage>
</organism>
<dbReference type="CDD" id="cd07984">
    <property type="entry name" value="LPLAT_LABLAT-like"/>
    <property type="match status" value="1"/>
</dbReference>
<evidence type="ECO:0000313" key="9">
    <source>
        <dbReference type="Proteomes" id="UP000651057"/>
    </source>
</evidence>
<dbReference type="Pfam" id="PF03279">
    <property type="entry name" value="Lip_A_acyltrans"/>
    <property type="match status" value="1"/>
</dbReference>
<protein>
    <submittedName>
        <fullName evidence="8">Lysophospholipid acyltransferase family protein</fullName>
    </submittedName>
</protein>
<accession>A0A937DDH1</accession>
<keyword evidence="2" id="KW-1003">Cell membrane</keyword>
<reference evidence="8" key="1">
    <citation type="submission" date="2021-01" db="EMBL/GenBank/DDBJ databases">
        <authorList>
            <person name="Zhong Y.L."/>
        </authorList>
    </citation>
    <scope>NUCLEOTIDE SEQUENCE</scope>
    <source>
        <strain evidence="8">KCTC 23302</strain>
    </source>
</reference>
<dbReference type="PANTHER" id="PTHR30606">
    <property type="entry name" value="LIPID A BIOSYNTHESIS LAUROYL ACYLTRANSFERASE"/>
    <property type="match status" value="1"/>
</dbReference>
<keyword evidence="3" id="KW-0997">Cell inner membrane</keyword>
<proteinExistence type="predicted"/>